<feature type="domain" description="HD-GYP" evidence="1">
    <location>
        <begin position="98"/>
        <end position="289"/>
    </location>
</feature>
<evidence type="ECO:0000313" key="2">
    <source>
        <dbReference type="EMBL" id="AEH52006.1"/>
    </source>
</evidence>
<gene>
    <name evidence="2" type="ORF">Theth_1966</name>
</gene>
<evidence type="ECO:0000313" key="3">
    <source>
        <dbReference type="Proteomes" id="UP000006804"/>
    </source>
</evidence>
<dbReference type="CDD" id="cd00077">
    <property type="entry name" value="HDc"/>
    <property type="match status" value="1"/>
</dbReference>
<dbReference type="NCBIfam" id="TIGR00277">
    <property type="entry name" value="HDIG"/>
    <property type="match status" value="1"/>
</dbReference>
<dbReference type="SMART" id="SM00471">
    <property type="entry name" value="HDc"/>
    <property type="match status" value="1"/>
</dbReference>
<organism evidence="2 3">
    <name type="scientific">Pseudothermotoga thermarum DSM 5069</name>
    <dbReference type="NCBI Taxonomy" id="688269"/>
    <lineage>
        <taxon>Bacteria</taxon>
        <taxon>Thermotogati</taxon>
        <taxon>Thermotogota</taxon>
        <taxon>Thermotogae</taxon>
        <taxon>Thermotogales</taxon>
        <taxon>Thermotogaceae</taxon>
        <taxon>Pseudothermotoga</taxon>
    </lineage>
</organism>
<dbReference type="PROSITE" id="PS51832">
    <property type="entry name" value="HD_GYP"/>
    <property type="match status" value="1"/>
</dbReference>
<dbReference type="InterPro" id="IPR052020">
    <property type="entry name" value="Cyclic_di-GMP/3'3'-cGAMP_PDE"/>
</dbReference>
<protein>
    <submittedName>
        <fullName evidence="2">Metal dependent phosphohydrolase</fullName>
    </submittedName>
</protein>
<dbReference type="Proteomes" id="UP000006804">
    <property type="component" value="Chromosome"/>
</dbReference>
<dbReference type="PANTHER" id="PTHR45228:SF4">
    <property type="entry name" value="LIPOPROTEIN"/>
    <property type="match status" value="1"/>
</dbReference>
<dbReference type="InterPro" id="IPR037522">
    <property type="entry name" value="HD_GYP_dom"/>
</dbReference>
<keyword evidence="3" id="KW-1185">Reference proteome</keyword>
<dbReference type="PANTHER" id="PTHR45228">
    <property type="entry name" value="CYCLIC DI-GMP PHOSPHODIESTERASE TM_0186-RELATED"/>
    <property type="match status" value="1"/>
</dbReference>
<keyword evidence="2" id="KW-0378">Hydrolase</keyword>
<dbReference type="InterPro" id="IPR006675">
    <property type="entry name" value="HDIG_dom"/>
</dbReference>
<dbReference type="HOGENOM" id="CLU_081823_0_0_0"/>
<dbReference type="InterPro" id="IPR003607">
    <property type="entry name" value="HD/PDEase_dom"/>
</dbReference>
<accession>F7YWM2</accession>
<name>F7YWM2_9THEM</name>
<dbReference type="PATRIC" id="fig|688269.3.peg.2027"/>
<proteinExistence type="predicted"/>
<dbReference type="AlphaFoldDB" id="F7YWM2"/>
<reference evidence="2 3" key="1">
    <citation type="submission" date="2010-11" db="EMBL/GenBank/DDBJ databases">
        <title>The complete genome of Thermotoga thermarum DSM 5069.</title>
        <authorList>
            <consortium name="US DOE Joint Genome Institute (JGI-PGF)"/>
            <person name="Lucas S."/>
            <person name="Copeland A."/>
            <person name="Lapidus A."/>
            <person name="Bruce D."/>
            <person name="Goodwin L."/>
            <person name="Pitluck S."/>
            <person name="Kyrpides N."/>
            <person name="Mavromatis K."/>
            <person name="Ivanova N."/>
            <person name="Zeytun A."/>
            <person name="Brettin T."/>
            <person name="Detter J.C."/>
            <person name="Tapia R."/>
            <person name="Han C."/>
            <person name="Land M."/>
            <person name="Hauser L."/>
            <person name="Markowitz V."/>
            <person name="Cheng J.-F."/>
            <person name="Hugenholtz P."/>
            <person name="Woyke T."/>
            <person name="Wu D."/>
            <person name="Spring S."/>
            <person name="Schroeder M."/>
            <person name="Brambilla E."/>
            <person name="Klenk H.-P."/>
            <person name="Eisen J.A."/>
        </authorList>
    </citation>
    <scope>NUCLEOTIDE SEQUENCE [LARGE SCALE GENOMIC DNA]</scope>
    <source>
        <strain evidence="2 3">DSM 5069</strain>
    </source>
</reference>
<sequence length="289" mass="32873">MRAQIFGKINSEISNFFQKMSATEEKDSPQLFVCDQILDVQAPQLVIVENQAKFYDAQKRLVASFENIQETYEAAWIFAKAYLEKAFLKSGLVSSHWARKITSGILQALVVLLEVEDKEGFSHSQRVAKLAKKMGERLNLSEKDLALLVEGAMLHDVGKIGIEQLMMFSPARIREIESTSRDHTIVGSIYLASIELLWDLVPIVRSHHERWDGTGYPDGLKGEEIPFFARIIAICDYYDELTNFVSSEWGPDPKTKEEALQMIQKQSGKMFDPKLVEVFVEMMSSENVK</sequence>
<evidence type="ECO:0000259" key="1">
    <source>
        <dbReference type="PROSITE" id="PS51832"/>
    </source>
</evidence>
<dbReference type="KEGG" id="tta:Theth_1966"/>
<dbReference type="OrthoDB" id="49429at2"/>
<dbReference type="GO" id="GO:0016787">
    <property type="term" value="F:hydrolase activity"/>
    <property type="evidence" value="ECO:0007669"/>
    <property type="project" value="UniProtKB-KW"/>
</dbReference>
<dbReference type="Pfam" id="PF13487">
    <property type="entry name" value="HD_5"/>
    <property type="match status" value="1"/>
</dbReference>
<dbReference type="EMBL" id="CP002351">
    <property type="protein sequence ID" value="AEH52006.1"/>
    <property type="molecule type" value="Genomic_DNA"/>
</dbReference>
<dbReference type="SUPFAM" id="SSF109604">
    <property type="entry name" value="HD-domain/PDEase-like"/>
    <property type="match status" value="1"/>
</dbReference>
<dbReference type="RefSeq" id="WP_013933213.1">
    <property type="nucleotide sequence ID" value="NC_015707.1"/>
</dbReference>
<dbReference type="Gene3D" id="1.10.3210.10">
    <property type="entry name" value="Hypothetical protein af1432"/>
    <property type="match status" value="1"/>
</dbReference>
<dbReference type="eggNOG" id="COG2206">
    <property type="taxonomic scope" value="Bacteria"/>
</dbReference>
<dbReference type="STRING" id="688269.Theth_1966"/>